<dbReference type="PANTHER" id="PTHR43667:SF2">
    <property type="entry name" value="FATTY ACID C-METHYL TRANSFERASE"/>
    <property type="match status" value="1"/>
</dbReference>
<evidence type="ECO:0000256" key="3">
    <source>
        <dbReference type="ARBA" id="ARBA00022679"/>
    </source>
</evidence>
<keyword evidence="3" id="KW-0808">Transferase</keyword>
<feature type="non-terminal residue" evidence="6">
    <location>
        <position position="422"/>
    </location>
</feature>
<name>A0A0B1SR06_OESDE</name>
<evidence type="ECO:0000256" key="1">
    <source>
        <dbReference type="ARBA" id="ARBA00010815"/>
    </source>
</evidence>
<dbReference type="SUPFAM" id="SSF53335">
    <property type="entry name" value="S-adenosyl-L-methionine-dependent methyltransferases"/>
    <property type="match status" value="1"/>
</dbReference>
<dbReference type="PANTHER" id="PTHR43667">
    <property type="entry name" value="CYCLOPROPANE-FATTY-ACYL-PHOSPHOLIPID SYNTHASE"/>
    <property type="match status" value="1"/>
</dbReference>
<evidence type="ECO:0000313" key="7">
    <source>
        <dbReference type="Proteomes" id="UP000053660"/>
    </source>
</evidence>
<dbReference type="GO" id="GO:0008610">
    <property type="term" value="P:lipid biosynthetic process"/>
    <property type="evidence" value="ECO:0007669"/>
    <property type="project" value="InterPro"/>
</dbReference>
<keyword evidence="2" id="KW-0489">Methyltransferase</keyword>
<dbReference type="Proteomes" id="UP000053660">
    <property type="component" value="Unassembled WGS sequence"/>
</dbReference>
<reference evidence="6 7" key="1">
    <citation type="submission" date="2014-03" db="EMBL/GenBank/DDBJ databases">
        <title>Draft genome of the hookworm Oesophagostomum dentatum.</title>
        <authorList>
            <person name="Mitreva M."/>
        </authorList>
    </citation>
    <scope>NUCLEOTIDE SEQUENCE [LARGE SCALE GENOMIC DNA]</scope>
    <source>
        <strain evidence="6 7">OD-Hann</strain>
    </source>
</reference>
<protein>
    <submittedName>
        <fullName evidence="6">Cyclopropane-fatty-acyl-phospholipid synthase</fullName>
    </submittedName>
</protein>
<dbReference type="GO" id="GO:0008168">
    <property type="term" value="F:methyltransferase activity"/>
    <property type="evidence" value="ECO:0007669"/>
    <property type="project" value="UniProtKB-KW"/>
</dbReference>
<dbReference type="Gene3D" id="3.40.50.150">
    <property type="entry name" value="Vaccinia Virus protein VP39"/>
    <property type="match status" value="1"/>
</dbReference>
<dbReference type="OrthoDB" id="8300214at2759"/>
<proteinExistence type="inferred from homology"/>
<accession>A0A0B1SR06</accession>
<dbReference type="EMBL" id="KN557849">
    <property type="protein sequence ID" value="KHJ87394.1"/>
    <property type="molecule type" value="Genomic_DNA"/>
</dbReference>
<keyword evidence="4" id="KW-0949">S-adenosyl-L-methionine</keyword>
<dbReference type="Pfam" id="PF02353">
    <property type="entry name" value="CMAS"/>
    <property type="match status" value="1"/>
</dbReference>
<dbReference type="GO" id="GO:0032259">
    <property type="term" value="P:methylation"/>
    <property type="evidence" value="ECO:0007669"/>
    <property type="project" value="UniProtKB-KW"/>
</dbReference>
<evidence type="ECO:0000256" key="5">
    <source>
        <dbReference type="ARBA" id="ARBA00023098"/>
    </source>
</evidence>
<comment type="similarity">
    <text evidence="1">Belongs to the CFA/CMAS family.</text>
</comment>
<dbReference type="PIRSF" id="PIRSF003085">
    <property type="entry name" value="CMAS"/>
    <property type="match status" value="1"/>
</dbReference>
<evidence type="ECO:0000256" key="2">
    <source>
        <dbReference type="ARBA" id="ARBA00022603"/>
    </source>
</evidence>
<dbReference type="InterPro" id="IPR050723">
    <property type="entry name" value="CFA/CMAS"/>
</dbReference>
<keyword evidence="5" id="KW-0443">Lipid metabolism</keyword>
<gene>
    <name evidence="6" type="ORF">OESDEN_12834</name>
</gene>
<organism evidence="6 7">
    <name type="scientific">Oesophagostomum dentatum</name>
    <name type="common">Nodular worm</name>
    <dbReference type="NCBI Taxonomy" id="61180"/>
    <lineage>
        <taxon>Eukaryota</taxon>
        <taxon>Metazoa</taxon>
        <taxon>Ecdysozoa</taxon>
        <taxon>Nematoda</taxon>
        <taxon>Chromadorea</taxon>
        <taxon>Rhabditida</taxon>
        <taxon>Rhabditina</taxon>
        <taxon>Rhabditomorpha</taxon>
        <taxon>Strongyloidea</taxon>
        <taxon>Strongylidae</taxon>
        <taxon>Oesophagostomum</taxon>
    </lineage>
</organism>
<evidence type="ECO:0000256" key="4">
    <source>
        <dbReference type="ARBA" id="ARBA00022691"/>
    </source>
</evidence>
<dbReference type="AlphaFoldDB" id="A0A0B1SR06"/>
<keyword evidence="7" id="KW-1185">Reference proteome</keyword>
<dbReference type="InterPro" id="IPR029063">
    <property type="entry name" value="SAM-dependent_MTases_sf"/>
</dbReference>
<dbReference type="InterPro" id="IPR003333">
    <property type="entry name" value="CMAS"/>
</dbReference>
<sequence length="422" mass="48824">MSSEKPRSLGYYSLVQYVCLPFIKRFLNSIVGKSSEQLKLSVTSTGDEVEFGTEAMENNNDSKQPVTMFLHSPVHFCWLMLLDQKMGLGETYMAGDWTAEPDPKEFLNLLIRAKKQHKRDRSKKPSLLARFANWSSETALNLIRKVVNTYRYLQHRIRDNTLSQSAKNIEDHYDLGNDMFRMFLDPTMTYSCALFEEPLKPVEQVDFRVLEEAQYRKMDALIDMLDLKSTDRVLEIGCGWGACAIRAVEKYNCDWTGLTISHEQLDWGKRKVEEAGLEEKICLKYQDYRLAKGQYDKLVSIEMIEAVGQAFLPQYFQVLSDRLLPGGTAVLQGIICPDAYYDRYCKSSDFIKKYIFPGGHMPSIGAIKSALPSDLKLGEIKHIGRHYAATLDHWYSAWMKKEQNILDLGYSETFHKRWQYYF</sequence>
<dbReference type="CDD" id="cd02440">
    <property type="entry name" value="AdoMet_MTases"/>
    <property type="match status" value="1"/>
</dbReference>
<evidence type="ECO:0000313" key="6">
    <source>
        <dbReference type="EMBL" id="KHJ87394.1"/>
    </source>
</evidence>